<sequence length="136" mass="15040">MSLLQANANMPTASFKRRQNNKTNKKGNHRQNKRVKKRDKQAKQQQAKAVGAYYDYPKKALLLQSPPIPTFKLVAIAPAASGCAFLKNNKAERTREQRAATISYKGPKSIVAPPVKRICAELLFGVSPNSLPTSFS</sequence>
<dbReference type="Proteomes" id="UP000030764">
    <property type="component" value="Unassembled WGS sequence"/>
</dbReference>
<organism evidence="2 4">
    <name type="scientific">Trichuris suis</name>
    <name type="common">pig whipworm</name>
    <dbReference type="NCBI Taxonomy" id="68888"/>
    <lineage>
        <taxon>Eukaryota</taxon>
        <taxon>Metazoa</taxon>
        <taxon>Ecdysozoa</taxon>
        <taxon>Nematoda</taxon>
        <taxon>Enoplea</taxon>
        <taxon>Dorylaimia</taxon>
        <taxon>Trichinellida</taxon>
        <taxon>Trichuridae</taxon>
        <taxon>Trichuris</taxon>
    </lineage>
</organism>
<feature type="compositionally biased region" description="Basic residues" evidence="1">
    <location>
        <begin position="15"/>
        <end position="40"/>
    </location>
</feature>
<protein>
    <submittedName>
        <fullName evidence="2">Uncharacterized protein</fullName>
    </submittedName>
</protein>
<proteinExistence type="predicted"/>
<dbReference type="Proteomes" id="UP000030758">
    <property type="component" value="Unassembled WGS sequence"/>
</dbReference>
<feature type="region of interest" description="Disordered" evidence="1">
    <location>
        <begin position="1"/>
        <end position="48"/>
    </location>
</feature>
<dbReference type="AlphaFoldDB" id="A0A085MCS6"/>
<gene>
    <name evidence="2" type="ORF">M513_04204</name>
    <name evidence="3" type="ORF">M514_04204</name>
</gene>
<dbReference type="EMBL" id="KL367479">
    <property type="protein sequence ID" value="KFD72139.1"/>
    <property type="molecule type" value="Genomic_DNA"/>
</dbReference>
<evidence type="ECO:0000313" key="3">
    <source>
        <dbReference type="EMBL" id="KFD72139.1"/>
    </source>
</evidence>
<evidence type="ECO:0000313" key="4">
    <source>
        <dbReference type="Proteomes" id="UP000030764"/>
    </source>
</evidence>
<evidence type="ECO:0000256" key="1">
    <source>
        <dbReference type="SAM" id="MobiDB-lite"/>
    </source>
</evidence>
<reference evidence="2 4" key="1">
    <citation type="journal article" date="2014" name="Nat. Genet.">
        <title>Genome and transcriptome of the porcine whipworm Trichuris suis.</title>
        <authorList>
            <person name="Jex A.R."/>
            <person name="Nejsum P."/>
            <person name="Schwarz E.M."/>
            <person name="Hu L."/>
            <person name="Young N.D."/>
            <person name="Hall R.S."/>
            <person name="Korhonen P.K."/>
            <person name="Liao S."/>
            <person name="Thamsborg S."/>
            <person name="Xia J."/>
            <person name="Xu P."/>
            <person name="Wang S."/>
            <person name="Scheerlinck J.P."/>
            <person name="Hofmann A."/>
            <person name="Sternberg P.W."/>
            <person name="Wang J."/>
            <person name="Gasser R.B."/>
        </authorList>
    </citation>
    <scope>NUCLEOTIDE SEQUENCE [LARGE SCALE GENOMIC DNA]</scope>
    <source>
        <strain evidence="3">DCEP-RM93F</strain>
        <strain evidence="2">DCEP-RM93M</strain>
    </source>
</reference>
<evidence type="ECO:0000313" key="2">
    <source>
        <dbReference type="EMBL" id="KFD55022.1"/>
    </source>
</evidence>
<accession>A0A085MCS6</accession>
<dbReference type="EMBL" id="KL363203">
    <property type="protein sequence ID" value="KFD55022.1"/>
    <property type="molecule type" value="Genomic_DNA"/>
</dbReference>
<keyword evidence="4" id="KW-1185">Reference proteome</keyword>
<name>A0A085MCS6_9BILA</name>
<feature type="compositionally biased region" description="Polar residues" evidence="1">
    <location>
        <begin position="1"/>
        <end position="12"/>
    </location>
</feature>